<evidence type="ECO:0000256" key="8">
    <source>
        <dbReference type="RuleBase" id="RU364143"/>
    </source>
</evidence>
<evidence type="ECO:0000256" key="7">
    <source>
        <dbReference type="ARBA" id="ARBA00031259"/>
    </source>
</evidence>
<dbReference type="Proteomes" id="UP000253551">
    <property type="component" value="Unassembled WGS sequence"/>
</dbReference>
<dbReference type="EMBL" id="PJQM01000841">
    <property type="protein sequence ID" value="RCI03934.1"/>
    <property type="molecule type" value="Genomic_DNA"/>
</dbReference>
<proteinExistence type="inferred from homology"/>
<keyword evidence="4 8" id="KW-0805">Transcription regulation</keyword>
<dbReference type="GO" id="GO:0016592">
    <property type="term" value="C:mediator complex"/>
    <property type="evidence" value="ECO:0007669"/>
    <property type="project" value="InterPro"/>
</dbReference>
<keyword evidence="6 8" id="KW-0539">Nucleus</keyword>
<evidence type="ECO:0000256" key="2">
    <source>
        <dbReference type="ARBA" id="ARBA00007526"/>
    </source>
</evidence>
<name>A0A367KP02_RHIST</name>
<organism evidence="10 11">
    <name type="scientific">Rhizopus stolonifer</name>
    <name type="common">Rhizopus nigricans</name>
    <dbReference type="NCBI Taxonomy" id="4846"/>
    <lineage>
        <taxon>Eukaryota</taxon>
        <taxon>Fungi</taxon>
        <taxon>Fungi incertae sedis</taxon>
        <taxon>Mucoromycota</taxon>
        <taxon>Mucoromycotina</taxon>
        <taxon>Mucoromycetes</taxon>
        <taxon>Mucorales</taxon>
        <taxon>Mucorineae</taxon>
        <taxon>Rhizopodaceae</taxon>
        <taxon>Rhizopus</taxon>
    </lineage>
</organism>
<feature type="region of interest" description="Disordered" evidence="9">
    <location>
        <begin position="200"/>
        <end position="243"/>
    </location>
</feature>
<gene>
    <name evidence="10" type="primary">MED6_1</name>
    <name evidence="8" type="synonym">MED6</name>
    <name evidence="10" type="ORF">CU098_005403</name>
</gene>
<dbReference type="Gene3D" id="3.10.450.580">
    <property type="entry name" value="Mediator complex, subunit Med6"/>
    <property type="match status" value="1"/>
</dbReference>
<evidence type="ECO:0000313" key="11">
    <source>
        <dbReference type="Proteomes" id="UP000253551"/>
    </source>
</evidence>
<comment type="function">
    <text evidence="8">Component of the Mediator complex, a coactivator involved in the regulated transcription of nearly all RNA polymerase II-dependent genes. Mediator functions as a bridge to convey information from gene-specific regulatory proteins to the basal RNA polymerase II transcription machinery. Mediator is recruited to promoters by direct interactions with regulatory proteins and serves as a scaffold for the assembly of a functional preinitiation complex with RNA polymerase II and the general transcription factors.</text>
</comment>
<evidence type="ECO:0000256" key="5">
    <source>
        <dbReference type="ARBA" id="ARBA00023163"/>
    </source>
</evidence>
<dbReference type="OrthoDB" id="344220at2759"/>
<dbReference type="InterPro" id="IPR007018">
    <property type="entry name" value="Mediator_Med6"/>
</dbReference>
<keyword evidence="11" id="KW-1185">Reference proteome</keyword>
<keyword evidence="8" id="KW-0010">Activator</keyword>
<dbReference type="STRING" id="4846.A0A367KP02"/>
<dbReference type="InterPro" id="IPR038566">
    <property type="entry name" value="Mediator_Med6_sf"/>
</dbReference>
<evidence type="ECO:0000256" key="6">
    <source>
        <dbReference type="ARBA" id="ARBA00023242"/>
    </source>
</evidence>
<evidence type="ECO:0000256" key="1">
    <source>
        <dbReference type="ARBA" id="ARBA00004123"/>
    </source>
</evidence>
<dbReference type="Pfam" id="PF04934">
    <property type="entry name" value="Med6"/>
    <property type="match status" value="1"/>
</dbReference>
<comment type="subunit">
    <text evidence="8">Component of the Mediator complex.</text>
</comment>
<evidence type="ECO:0000256" key="4">
    <source>
        <dbReference type="ARBA" id="ARBA00023015"/>
    </source>
</evidence>
<comment type="caution">
    <text evidence="10">The sequence shown here is derived from an EMBL/GenBank/DDBJ whole genome shotgun (WGS) entry which is preliminary data.</text>
</comment>
<accession>A0A367KP02</accession>
<evidence type="ECO:0000256" key="9">
    <source>
        <dbReference type="SAM" id="MobiDB-lite"/>
    </source>
</evidence>
<comment type="subcellular location">
    <subcellularLocation>
        <location evidence="1 8">Nucleus</location>
    </subcellularLocation>
</comment>
<dbReference type="AlphaFoldDB" id="A0A367KP02"/>
<sequence length="243" mass="28289">MQRLAATEDLTSVEWRDTNWLERVGGFQNQQIVLDYFALSPFWDRQCNNQVLSMQTQYNDLRQPYEATMQALRKMTGVEFAIVHEQPPVWVIQKRYRRGPAIDDVNPIATYYITGANVYQSPTIYSVIANRLLTSLFHVNSAFKETQKMMSFHPSKGYNWKQNNTEQQKKPGLLRAQETMALRHWMDRTIEMSAVKVVQSRQAMDQNKENSESTEASSSIREDGKRTRKRNDEGGSANRKKKK</sequence>
<keyword evidence="5 8" id="KW-0804">Transcription</keyword>
<feature type="compositionally biased region" description="Basic and acidic residues" evidence="9">
    <location>
        <begin position="220"/>
        <end position="233"/>
    </location>
</feature>
<dbReference type="PANTHER" id="PTHR13104">
    <property type="entry name" value="MED-6-RELATED"/>
    <property type="match status" value="1"/>
</dbReference>
<protein>
    <recommendedName>
        <fullName evidence="3 8">Mediator of RNA polymerase II transcription subunit 6</fullName>
    </recommendedName>
    <alternativeName>
        <fullName evidence="7 8">Mediator complex subunit 6</fullName>
    </alternativeName>
</protein>
<evidence type="ECO:0000313" key="10">
    <source>
        <dbReference type="EMBL" id="RCI03934.1"/>
    </source>
</evidence>
<comment type="similarity">
    <text evidence="2 8">Belongs to the Mediator complex subunit 6 family.</text>
</comment>
<dbReference type="GO" id="GO:0003712">
    <property type="term" value="F:transcription coregulator activity"/>
    <property type="evidence" value="ECO:0007669"/>
    <property type="project" value="InterPro"/>
</dbReference>
<dbReference type="GO" id="GO:0006357">
    <property type="term" value="P:regulation of transcription by RNA polymerase II"/>
    <property type="evidence" value="ECO:0007669"/>
    <property type="project" value="InterPro"/>
</dbReference>
<evidence type="ECO:0000256" key="3">
    <source>
        <dbReference type="ARBA" id="ARBA00020634"/>
    </source>
</evidence>
<reference evidence="10 11" key="1">
    <citation type="journal article" date="2018" name="G3 (Bethesda)">
        <title>Phylogenetic and Phylogenomic Definition of Rhizopus Species.</title>
        <authorList>
            <person name="Gryganskyi A.P."/>
            <person name="Golan J."/>
            <person name="Dolatabadi S."/>
            <person name="Mondo S."/>
            <person name="Robb S."/>
            <person name="Idnurm A."/>
            <person name="Muszewska A."/>
            <person name="Steczkiewicz K."/>
            <person name="Masonjones S."/>
            <person name="Liao H.L."/>
            <person name="Gajdeczka M.T."/>
            <person name="Anike F."/>
            <person name="Vuek A."/>
            <person name="Anishchenko I.M."/>
            <person name="Voigt K."/>
            <person name="de Hoog G.S."/>
            <person name="Smith M.E."/>
            <person name="Heitman J."/>
            <person name="Vilgalys R."/>
            <person name="Stajich J.E."/>
        </authorList>
    </citation>
    <scope>NUCLEOTIDE SEQUENCE [LARGE SCALE GENOMIC DNA]</scope>
    <source>
        <strain evidence="10 11">LSU 92-RS-03</strain>
    </source>
</reference>